<feature type="domain" description="MADS-box" evidence="6">
    <location>
        <begin position="1"/>
        <end position="62"/>
    </location>
</feature>
<dbReference type="GO" id="GO:0000981">
    <property type="term" value="F:DNA-binding transcription factor activity, RNA polymerase II-specific"/>
    <property type="evidence" value="ECO:0007669"/>
    <property type="project" value="TreeGrafter"/>
</dbReference>
<dbReference type="GO" id="GO:0046983">
    <property type="term" value="F:protein dimerization activity"/>
    <property type="evidence" value="ECO:0007669"/>
    <property type="project" value="InterPro"/>
</dbReference>
<dbReference type="SMART" id="SM00432">
    <property type="entry name" value="MADS"/>
    <property type="match status" value="1"/>
</dbReference>
<dbReference type="GO" id="GO:0005634">
    <property type="term" value="C:nucleus"/>
    <property type="evidence" value="ECO:0007669"/>
    <property type="project" value="UniProtKB-SubCell"/>
</dbReference>
<evidence type="ECO:0000256" key="4">
    <source>
        <dbReference type="ARBA" id="ARBA00023163"/>
    </source>
</evidence>
<organism evidence="7 8">
    <name type="scientific">Lithospermum erythrorhizon</name>
    <name type="common">Purple gromwell</name>
    <name type="synonym">Lithospermum officinale var. erythrorhizon</name>
    <dbReference type="NCBI Taxonomy" id="34254"/>
    <lineage>
        <taxon>Eukaryota</taxon>
        <taxon>Viridiplantae</taxon>
        <taxon>Streptophyta</taxon>
        <taxon>Embryophyta</taxon>
        <taxon>Tracheophyta</taxon>
        <taxon>Spermatophyta</taxon>
        <taxon>Magnoliopsida</taxon>
        <taxon>eudicotyledons</taxon>
        <taxon>Gunneridae</taxon>
        <taxon>Pentapetalae</taxon>
        <taxon>asterids</taxon>
        <taxon>lamiids</taxon>
        <taxon>Boraginales</taxon>
        <taxon>Boraginaceae</taxon>
        <taxon>Boraginoideae</taxon>
        <taxon>Lithospermeae</taxon>
        <taxon>Lithospermum</taxon>
    </lineage>
</organism>
<name>A0AAV3RZV6_LITER</name>
<reference evidence="7 8" key="1">
    <citation type="submission" date="2024-01" db="EMBL/GenBank/DDBJ databases">
        <title>The complete chloroplast genome sequence of Lithospermum erythrorhizon: insights into the phylogenetic relationship among Boraginaceae species and the maternal lineages of purple gromwells.</title>
        <authorList>
            <person name="Okada T."/>
            <person name="Watanabe K."/>
        </authorList>
    </citation>
    <scope>NUCLEOTIDE SEQUENCE [LARGE SCALE GENOMIC DNA]</scope>
</reference>
<evidence type="ECO:0000256" key="2">
    <source>
        <dbReference type="ARBA" id="ARBA00023015"/>
    </source>
</evidence>
<comment type="caution">
    <text evidence="7">The sequence shown here is derived from an EMBL/GenBank/DDBJ whole genome shotgun (WGS) entry which is preliminary data.</text>
</comment>
<comment type="subcellular location">
    <subcellularLocation>
        <location evidence="1">Nucleus</location>
    </subcellularLocation>
</comment>
<dbReference type="Pfam" id="PF00319">
    <property type="entry name" value="SRF-TF"/>
    <property type="match status" value="1"/>
</dbReference>
<evidence type="ECO:0000313" key="7">
    <source>
        <dbReference type="EMBL" id="GAA0186757.1"/>
    </source>
</evidence>
<dbReference type="Proteomes" id="UP001454036">
    <property type="component" value="Unassembled WGS sequence"/>
</dbReference>
<gene>
    <name evidence="7" type="ORF">LIER_34045</name>
</gene>
<sequence>MGRGKAGVPSLIQDWKKRMVTFKNRKKGLEKKAYELSTLCDVDIAMIMFGPDGMVKGTNDPMLWPEDPEVTNRLVNMYQSSPKFEHRHADVASIYQDRARVVGNEVEKMRKKNMEGKYLVWHEFYELLSGDDLLKLAYKLDCKLGVLQPKIDSMTQRFQELNSSNGLGNNEGALVLHNSGGMRMMDGSFSCFGHEGALVGHYFGNEDSLAFHNSRNMKIVDESSSSYNNFSYNNNNNNIVPANFDHMVTNINYDLLPLPGFEDNFVSNNDYMVMDQPENHQYVSYDLPQLPGFEDNFVWNNMVMDQQENHQYVSYESPQVQMPDFTPHPVQCIDPPSDPYSQMVNNDIGDARINQFGGNFNFQF</sequence>
<evidence type="ECO:0000256" key="1">
    <source>
        <dbReference type="ARBA" id="ARBA00004123"/>
    </source>
</evidence>
<dbReference type="Gene3D" id="3.40.1810.10">
    <property type="entry name" value="Transcription factor, MADS-box"/>
    <property type="match status" value="1"/>
</dbReference>
<evidence type="ECO:0000256" key="5">
    <source>
        <dbReference type="ARBA" id="ARBA00023242"/>
    </source>
</evidence>
<dbReference type="InterPro" id="IPR002100">
    <property type="entry name" value="TF_MADSbox"/>
</dbReference>
<dbReference type="CDD" id="cd00120">
    <property type="entry name" value="MADS"/>
    <property type="match status" value="1"/>
</dbReference>
<keyword evidence="8" id="KW-1185">Reference proteome</keyword>
<dbReference type="AlphaFoldDB" id="A0AAV3RZV6"/>
<keyword evidence="4" id="KW-0804">Transcription</keyword>
<dbReference type="PANTHER" id="PTHR11945:SF176">
    <property type="entry name" value="MADS-BOX TRANSCRIPTION FACTOR FAMILY PROTEIN"/>
    <property type="match status" value="1"/>
</dbReference>
<protein>
    <recommendedName>
        <fullName evidence="6">MADS-box domain-containing protein</fullName>
    </recommendedName>
</protein>
<dbReference type="InterPro" id="IPR036879">
    <property type="entry name" value="TF_MADSbox_sf"/>
</dbReference>
<dbReference type="PANTHER" id="PTHR11945">
    <property type="entry name" value="MADS BOX PROTEIN"/>
    <property type="match status" value="1"/>
</dbReference>
<evidence type="ECO:0000256" key="3">
    <source>
        <dbReference type="ARBA" id="ARBA00023125"/>
    </source>
</evidence>
<dbReference type="GO" id="GO:0000978">
    <property type="term" value="F:RNA polymerase II cis-regulatory region sequence-specific DNA binding"/>
    <property type="evidence" value="ECO:0007669"/>
    <property type="project" value="TreeGrafter"/>
</dbReference>
<dbReference type="PROSITE" id="PS50066">
    <property type="entry name" value="MADS_BOX_2"/>
    <property type="match status" value="1"/>
</dbReference>
<evidence type="ECO:0000259" key="6">
    <source>
        <dbReference type="PROSITE" id="PS50066"/>
    </source>
</evidence>
<keyword evidence="3" id="KW-0238">DNA-binding</keyword>
<keyword evidence="2" id="KW-0805">Transcription regulation</keyword>
<evidence type="ECO:0000313" key="8">
    <source>
        <dbReference type="Proteomes" id="UP001454036"/>
    </source>
</evidence>
<dbReference type="SUPFAM" id="SSF55455">
    <property type="entry name" value="SRF-like"/>
    <property type="match status" value="1"/>
</dbReference>
<keyword evidence="5" id="KW-0539">Nucleus</keyword>
<accession>A0AAV3RZV6</accession>
<proteinExistence type="predicted"/>
<dbReference type="PRINTS" id="PR00404">
    <property type="entry name" value="MADSDOMAIN"/>
</dbReference>
<dbReference type="EMBL" id="BAABME010014004">
    <property type="protein sequence ID" value="GAA0186757.1"/>
    <property type="molecule type" value="Genomic_DNA"/>
</dbReference>